<dbReference type="EMBL" id="UYRT01079398">
    <property type="protein sequence ID" value="VDN20634.1"/>
    <property type="molecule type" value="Genomic_DNA"/>
</dbReference>
<evidence type="ECO:0000259" key="2">
    <source>
        <dbReference type="Pfam" id="PF21223"/>
    </source>
</evidence>
<evidence type="ECO:0000259" key="1">
    <source>
        <dbReference type="Pfam" id="PF12580"/>
    </source>
</evidence>
<dbReference type="Proteomes" id="UP000271098">
    <property type="component" value="Unassembled WGS sequence"/>
</dbReference>
<name>A0A3P7LUK6_9BILA</name>
<dbReference type="InterPro" id="IPR022229">
    <property type="entry name" value="TPPII_Ig-like-2"/>
</dbReference>
<keyword evidence="4" id="KW-1185">Reference proteome</keyword>
<feature type="domain" description="Tripeptidyl-peptidase II first Ig-like" evidence="2">
    <location>
        <begin position="14"/>
        <end position="129"/>
    </location>
</feature>
<dbReference type="InterPro" id="IPR048383">
    <property type="entry name" value="TPPII_Ig-like-1"/>
</dbReference>
<dbReference type="AlphaFoldDB" id="A0A3P7LUK6"/>
<evidence type="ECO:0000313" key="4">
    <source>
        <dbReference type="Proteomes" id="UP000271098"/>
    </source>
</evidence>
<dbReference type="Pfam" id="PF12580">
    <property type="entry name" value="TPPII"/>
    <property type="match status" value="1"/>
</dbReference>
<accession>A0A3P7LUK6</accession>
<sequence>MLKHHSSISPLLTHFEIKVSSASARGIYLREHYQSCRASTYAIGVQPFFKPESDNDAKIEFVKHLVLTCDAPYVKCAKQFTLMHQEREFTIYLNPVGLEAGVAHFTEICAYDSSNISFGPLFRIPITVIVPMVLDDNSQYMITRKLKCKPACSERLFVHTVTLDPSAEEQYAIKLQSARTMELCLTKWWSNLGEAVLEAELVFHVQKASEANFELPGITDYLYESAFDDVHIMVFSTTKQYFGSSAAYPDRYVLKLEKGEYRARVQIRHEDATLLEKYRETILILKLKLATPISLDCFQNYESAVKGDGKKFGTKTLKPGEIATVYIGQFPDDKIMKASFSSHRFIETVVLPISFVFIFARNLFIEGAVKGDGKKFGTKTLKPGEIATVYIGQFPDDKLPKSGSAGCYLVGAFCLADMELSRSHVQYPVTYTFPEWPRKLTKEIPAVTLGKKKEDCAPDSIEAMNGKDFFAIQELPFFQFDDSVKSDK</sequence>
<organism evidence="3 4">
    <name type="scientific">Gongylonema pulchrum</name>
    <dbReference type="NCBI Taxonomy" id="637853"/>
    <lineage>
        <taxon>Eukaryota</taxon>
        <taxon>Metazoa</taxon>
        <taxon>Ecdysozoa</taxon>
        <taxon>Nematoda</taxon>
        <taxon>Chromadorea</taxon>
        <taxon>Rhabditida</taxon>
        <taxon>Spirurina</taxon>
        <taxon>Spiruromorpha</taxon>
        <taxon>Spiruroidea</taxon>
        <taxon>Gongylonematidae</taxon>
        <taxon>Gongylonema</taxon>
    </lineage>
</organism>
<gene>
    <name evidence="3" type="ORF">GPUH_LOCUS12541</name>
</gene>
<reference evidence="3 4" key="1">
    <citation type="submission" date="2018-11" db="EMBL/GenBank/DDBJ databases">
        <authorList>
            <consortium name="Pathogen Informatics"/>
        </authorList>
    </citation>
    <scope>NUCLEOTIDE SEQUENCE [LARGE SCALE GENOMIC DNA]</scope>
</reference>
<dbReference type="Gene3D" id="2.60.40.3170">
    <property type="match status" value="1"/>
</dbReference>
<feature type="domain" description="Tripeptidyl peptidase II second Ig-like" evidence="1">
    <location>
        <begin position="202"/>
        <end position="338"/>
    </location>
</feature>
<dbReference type="InterPro" id="IPR046940">
    <property type="entry name" value="TPPII_Ig-like_sf"/>
</dbReference>
<dbReference type="OrthoDB" id="10256524at2759"/>
<protein>
    <submittedName>
        <fullName evidence="3">Uncharacterized protein</fullName>
    </submittedName>
</protein>
<evidence type="ECO:0000313" key="3">
    <source>
        <dbReference type="EMBL" id="VDN20634.1"/>
    </source>
</evidence>
<proteinExistence type="predicted"/>
<dbReference type="Pfam" id="PF21223">
    <property type="entry name" value="TPPII_Ig-like-1"/>
    <property type="match status" value="1"/>
</dbReference>